<feature type="chain" id="PRO_5012345282" description="Lipoprotein" evidence="1">
    <location>
        <begin position="22"/>
        <end position="160"/>
    </location>
</feature>
<protein>
    <recommendedName>
        <fullName evidence="4">Lipoprotein</fullName>
    </recommendedName>
</protein>
<dbReference type="EMBL" id="FUIE01000032">
    <property type="protein sequence ID" value="SJM56816.1"/>
    <property type="molecule type" value="Genomic_DNA"/>
</dbReference>
<gene>
    <name evidence="2" type="ORF">FM111_05550</name>
</gene>
<dbReference type="OrthoDB" id="7203600at2"/>
<reference evidence="2 3" key="1">
    <citation type="submission" date="2017-02" db="EMBL/GenBank/DDBJ databases">
        <authorList>
            <person name="Peterson S.W."/>
        </authorList>
    </citation>
    <scope>NUCLEOTIDE SEQUENCE [LARGE SCALE GENOMIC DNA]</scope>
    <source>
        <strain evidence="2 3">3F5N</strain>
    </source>
</reference>
<proteinExistence type="predicted"/>
<evidence type="ECO:0008006" key="4">
    <source>
        <dbReference type="Google" id="ProtNLM"/>
    </source>
</evidence>
<dbReference type="Proteomes" id="UP000195766">
    <property type="component" value="Unassembled WGS sequence"/>
</dbReference>
<dbReference type="AlphaFoldDB" id="A0A1R4FLP1"/>
<evidence type="ECO:0000313" key="2">
    <source>
        <dbReference type="EMBL" id="SJM56816.1"/>
    </source>
</evidence>
<dbReference type="RefSeq" id="WP_087139848.1">
    <property type="nucleotide sequence ID" value="NZ_FUIE01000032.1"/>
</dbReference>
<evidence type="ECO:0000256" key="1">
    <source>
        <dbReference type="SAM" id="SignalP"/>
    </source>
</evidence>
<sequence>MKRGAVLRLGAVLATATAALAACSAMIPVNISGGLEQPVATFGVDPAKPERACLGGLAVHELSNAMMRPVWSIEARGRNCRSLRQVVYGQAPEGFETTVDAAPLKPGMRYAVVGYGMTGGPLSRVPWRGGGEVVFEDGRWRLVTPQERGSRVDEGGEAPH</sequence>
<feature type="signal peptide" evidence="1">
    <location>
        <begin position="1"/>
        <end position="21"/>
    </location>
</feature>
<dbReference type="PROSITE" id="PS51257">
    <property type="entry name" value="PROKAR_LIPOPROTEIN"/>
    <property type="match status" value="1"/>
</dbReference>
<name>A0A1R4FLP1_BREDI</name>
<keyword evidence="1" id="KW-0732">Signal</keyword>
<accession>A0A1R4FLP1</accession>
<evidence type="ECO:0000313" key="3">
    <source>
        <dbReference type="Proteomes" id="UP000195766"/>
    </source>
</evidence>
<organism evidence="2 3">
    <name type="scientific">Brevundimonas diminuta 3F5N</name>
    <dbReference type="NCBI Taxonomy" id="1255603"/>
    <lineage>
        <taxon>Bacteria</taxon>
        <taxon>Pseudomonadati</taxon>
        <taxon>Pseudomonadota</taxon>
        <taxon>Alphaproteobacteria</taxon>
        <taxon>Caulobacterales</taxon>
        <taxon>Caulobacteraceae</taxon>
        <taxon>Brevundimonas</taxon>
    </lineage>
</organism>